<dbReference type="AlphaFoldDB" id="A0AA38I6B1"/>
<feature type="chain" id="PRO_5041338384" description="Carboxylesterase type B domain-containing protein" evidence="5">
    <location>
        <begin position="18"/>
        <end position="644"/>
    </location>
</feature>
<dbReference type="InterPro" id="IPR002018">
    <property type="entry name" value="CarbesteraseB"/>
</dbReference>
<dbReference type="PANTHER" id="PTHR43903">
    <property type="entry name" value="NEUROLIGIN"/>
    <property type="match status" value="1"/>
</dbReference>
<keyword evidence="8" id="KW-1185">Reference proteome</keyword>
<sequence>MVLWGLVLLGIFITVKGDERGARVRRIVGGDPAIAPPEDDPVVFTRFNGKSARVLGVRDLPHYVFRGVRYGHPPVGKERFLRPRQYFLEGFENATHFPSPCVQPVPGQNTVLGKEDCLFLNIFTPTLPTGTEGLPVIVWIHGGGFRYGSASQYGVRHLVGKQVVVVTIQYRLGSLGFLSTGTKTLPGNAALWDMVLAVQWTRNYIGFFGGNPHRIVVMGHGSGASSAIMVALSNVAKGLTSGIVAMSGSSLSRFAVDDAPKSTAVEVADANGCPTGSELTMVRCLQNLSPASIIKVDSSIETERMTKQGFLSGLAGKLGSAPVFEGRRDGRSLPPVSEKEPLNDPDSSHSKIPLLTGITKDETKRACQNQFKDEIIKNLKKIPDFLDKVVVKNLQSALGIEFNKNTSAGNLLGLLDTNQFKNYLSYQKDNLVQGLGKISEATSDALFNVPALLTADAWSKQDAPSFLYRFEHAGKLGKGSNFLKGLPLIGNTSQNDASDGTVSHGDELAYLFESQDMEGRSIQSDSGNPDDDRVREFFTQMVTDFARFGKVRLGDQDVKPFSINDNNFIEVSPKPKVSRDFRYCEMGLWLGLAQRLQTNTCKLFQVLDATPLGTLGSGTQKLGQTIGKVGGDSKKLLPSLGIGR</sequence>
<keyword evidence="2 5" id="KW-0732">Signal</keyword>
<evidence type="ECO:0000256" key="1">
    <source>
        <dbReference type="ARBA" id="ARBA00005964"/>
    </source>
</evidence>
<keyword evidence="3" id="KW-0325">Glycoprotein</keyword>
<reference evidence="7" key="1">
    <citation type="journal article" date="2023" name="G3 (Bethesda)">
        <title>Whole genome assemblies of Zophobas morio and Tenebrio molitor.</title>
        <authorList>
            <person name="Kaur S."/>
            <person name="Stinson S.A."/>
            <person name="diCenzo G.C."/>
        </authorList>
    </citation>
    <scope>NUCLEOTIDE SEQUENCE</scope>
    <source>
        <strain evidence="7">QUZm001</strain>
    </source>
</reference>
<comment type="similarity">
    <text evidence="1">Belongs to the type-B carboxylesterase/lipase family.</text>
</comment>
<dbReference type="PROSITE" id="PS00941">
    <property type="entry name" value="CARBOXYLESTERASE_B_2"/>
    <property type="match status" value="1"/>
</dbReference>
<dbReference type="FunFam" id="3.40.50.1820:FF:000413">
    <property type="entry name" value="carboxylesterase 1E"/>
    <property type="match status" value="1"/>
</dbReference>
<evidence type="ECO:0000313" key="8">
    <source>
        <dbReference type="Proteomes" id="UP001168821"/>
    </source>
</evidence>
<dbReference type="EMBL" id="JALNTZ010000006">
    <property type="protein sequence ID" value="KAJ3648297.1"/>
    <property type="molecule type" value="Genomic_DNA"/>
</dbReference>
<dbReference type="SUPFAM" id="SSF53474">
    <property type="entry name" value="alpha/beta-Hydrolases"/>
    <property type="match status" value="1"/>
</dbReference>
<gene>
    <name evidence="7" type="ORF">Zmor_020110</name>
</gene>
<dbReference type="Pfam" id="PF00135">
    <property type="entry name" value="COesterase"/>
    <property type="match status" value="1"/>
</dbReference>
<feature type="compositionally biased region" description="Basic and acidic residues" evidence="4">
    <location>
        <begin position="325"/>
        <end position="349"/>
    </location>
</feature>
<feature type="signal peptide" evidence="5">
    <location>
        <begin position="1"/>
        <end position="17"/>
    </location>
</feature>
<name>A0AA38I6B1_9CUCU</name>
<evidence type="ECO:0000259" key="6">
    <source>
        <dbReference type="Pfam" id="PF00135"/>
    </source>
</evidence>
<feature type="region of interest" description="Disordered" evidence="4">
    <location>
        <begin position="322"/>
        <end position="353"/>
    </location>
</feature>
<accession>A0AA38I6B1</accession>
<organism evidence="7 8">
    <name type="scientific">Zophobas morio</name>
    <dbReference type="NCBI Taxonomy" id="2755281"/>
    <lineage>
        <taxon>Eukaryota</taxon>
        <taxon>Metazoa</taxon>
        <taxon>Ecdysozoa</taxon>
        <taxon>Arthropoda</taxon>
        <taxon>Hexapoda</taxon>
        <taxon>Insecta</taxon>
        <taxon>Pterygota</taxon>
        <taxon>Neoptera</taxon>
        <taxon>Endopterygota</taxon>
        <taxon>Coleoptera</taxon>
        <taxon>Polyphaga</taxon>
        <taxon>Cucujiformia</taxon>
        <taxon>Tenebrionidae</taxon>
        <taxon>Zophobas</taxon>
    </lineage>
</organism>
<comment type="caution">
    <text evidence="7">The sequence shown here is derived from an EMBL/GenBank/DDBJ whole genome shotgun (WGS) entry which is preliminary data.</text>
</comment>
<dbReference type="Gene3D" id="3.40.50.1820">
    <property type="entry name" value="alpha/beta hydrolase"/>
    <property type="match status" value="1"/>
</dbReference>
<evidence type="ECO:0000256" key="3">
    <source>
        <dbReference type="ARBA" id="ARBA00023180"/>
    </source>
</evidence>
<dbReference type="InterPro" id="IPR029058">
    <property type="entry name" value="AB_hydrolase_fold"/>
</dbReference>
<dbReference type="InterPro" id="IPR051093">
    <property type="entry name" value="Neuroligin/BSAL"/>
</dbReference>
<evidence type="ECO:0000256" key="5">
    <source>
        <dbReference type="SAM" id="SignalP"/>
    </source>
</evidence>
<dbReference type="InterPro" id="IPR019819">
    <property type="entry name" value="Carboxylesterase_B_CS"/>
</dbReference>
<evidence type="ECO:0000256" key="4">
    <source>
        <dbReference type="SAM" id="MobiDB-lite"/>
    </source>
</evidence>
<evidence type="ECO:0000256" key="2">
    <source>
        <dbReference type="ARBA" id="ARBA00022729"/>
    </source>
</evidence>
<evidence type="ECO:0000313" key="7">
    <source>
        <dbReference type="EMBL" id="KAJ3648297.1"/>
    </source>
</evidence>
<feature type="domain" description="Carboxylesterase type B" evidence="6">
    <location>
        <begin position="47"/>
        <end position="582"/>
    </location>
</feature>
<protein>
    <recommendedName>
        <fullName evidence="6">Carboxylesterase type B domain-containing protein</fullName>
    </recommendedName>
</protein>
<proteinExistence type="inferred from homology"/>
<dbReference type="Proteomes" id="UP001168821">
    <property type="component" value="Unassembled WGS sequence"/>
</dbReference>